<dbReference type="Proteomes" id="UP001531129">
    <property type="component" value="Unassembled WGS sequence"/>
</dbReference>
<accession>A0ABU8CLT2</accession>
<proteinExistence type="predicted"/>
<dbReference type="EMBL" id="JBAMYC010000006">
    <property type="protein sequence ID" value="MEI1248995.1"/>
    <property type="molecule type" value="Genomic_DNA"/>
</dbReference>
<sequence length="190" mass="21267">MLGNRAIGCAQLRRYGVRAHARQVLLTQESARHQQLARKEVHLHLATRLAAIIGDALFAIWRRLDRTGRIWVARLVGQSRVTEGGMADFVADKEGVHERIAGVFMQDAMAVRIVARTCLGQKRAARFQTGYVDDATAIGGRFHQRQRIPGIDALFNQTGVDPCGLLTAEFDRIHPTPRREEVLQCVLGRH</sequence>
<comment type="caution">
    <text evidence="1">The sequence shown here is derived from an EMBL/GenBank/DDBJ whole genome shotgun (WGS) entry which is preliminary data.</text>
</comment>
<protein>
    <submittedName>
        <fullName evidence="1">Uncharacterized protein</fullName>
    </submittedName>
</protein>
<evidence type="ECO:0000313" key="1">
    <source>
        <dbReference type="EMBL" id="MEI1248995.1"/>
    </source>
</evidence>
<gene>
    <name evidence="1" type="ORF">V8Q02_13460</name>
</gene>
<organism evidence="1 2">
    <name type="scientific">Rhizobium aouanii</name>
    <dbReference type="NCBI Taxonomy" id="3118145"/>
    <lineage>
        <taxon>Bacteria</taxon>
        <taxon>Pseudomonadati</taxon>
        <taxon>Pseudomonadota</taxon>
        <taxon>Alphaproteobacteria</taxon>
        <taxon>Hyphomicrobiales</taxon>
        <taxon>Rhizobiaceae</taxon>
        <taxon>Rhizobium/Agrobacterium group</taxon>
        <taxon>Rhizobium</taxon>
    </lineage>
</organism>
<name>A0ABU8CLT2_9HYPH</name>
<keyword evidence="2" id="KW-1185">Reference proteome</keyword>
<evidence type="ECO:0000313" key="2">
    <source>
        <dbReference type="Proteomes" id="UP001531129"/>
    </source>
</evidence>
<reference evidence="1 2" key="1">
    <citation type="submission" date="2024-01" db="EMBL/GenBank/DDBJ databases">
        <title>Draft genome sequences of three bacterial strains isolated from Acacia saligna represent a potential new species within the genus Rhizobium.</title>
        <authorList>
            <person name="Tambong J.T."/>
            <person name="Mnasri B."/>
        </authorList>
    </citation>
    <scope>NUCLEOTIDE SEQUENCE [LARGE SCALE GENOMIC DNA]</scope>
    <source>
        <strain evidence="1 2">1AS12I</strain>
    </source>
</reference>